<feature type="transmembrane region" description="Helical" evidence="6">
    <location>
        <begin position="568"/>
        <end position="593"/>
    </location>
</feature>
<keyword evidence="9" id="KW-1185">Reference proteome</keyword>
<feature type="transmembrane region" description="Helical" evidence="6">
    <location>
        <begin position="478"/>
        <end position="498"/>
    </location>
</feature>
<evidence type="ECO:0000259" key="7">
    <source>
        <dbReference type="Pfam" id="PF01490"/>
    </source>
</evidence>
<feature type="domain" description="Amino acid transporter transmembrane" evidence="7">
    <location>
        <begin position="152"/>
        <end position="529"/>
    </location>
</feature>
<gene>
    <name evidence="8" type="ORF">SPBR_02579</name>
</gene>
<dbReference type="OrthoDB" id="40134at2759"/>
<feature type="transmembrane region" description="Helical" evidence="6">
    <location>
        <begin position="228"/>
        <end position="249"/>
    </location>
</feature>
<name>A0A0C2F1H5_9PEZI</name>
<dbReference type="PANTHER" id="PTHR22950:SF461">
    <property type="entry name" value="AMINO ACID TRANSPORTER TRANSMEMBRANE DOMAIN-CONTAINING PROTEIN"/>
    <property type="match status" value="1"/>
</dbReference>
<reference evidence="8 9" key="1">
    <citation type="journal article" date="2014" name="BMC Genomics">
        <title>Comparative genomics of the major fungal agents of human and animal Sporotrichosis: Sporothrix schenckii and Sporothrix brasiliensis.</title>
        <authorList>
            <person name="Teixeira M.M."/>
            <person name="de Almeida L.G."/>
            <person name="Kubitschek-Barreira P."/>
            <person name="Alves F.L."/>
            <person name="Kioshima E.S."/>
            <person name="Abadio A.K."/>
            <person name="Fernandes L."/>
            <person name="Derengowski L.S."/>
            <person name="Ferreira K.S."/>
            <person name="Souza R.C."/>
            <person name="Ruiz J.C."/>
            <person name="de Andrade N.C."/>
            <person name="Paes H.C."/>
            <person name="Nicola A.M."/>
            <person name="Albuquerque P."/>
            <person name="Gerber A.L."/>
            <person name="Martins V.P."/>
            <person name="Peconick L.D."/>
            <person name="Neto A.V."/>
            <person name="Chaucanez C.B."/>
            <person name="Silva P.A."/>
            <person name="Cunha O.L."/>
            <person name="de Oliveira F.F."/>
            <person name="dos Santos T.C."/>
            <person name="Barros A.L."/>
            <person name="Soares M.A."/>
            <person name="de Oliveira L.M."/>
            <person name="Marini M.M."/>
            <person name="Villalobos-Duno H."/>
            <person name="Cunha M.M."/>
            <person name="de Hoog S."/>
            <person name="da Silveira J.F."/>
            <person name="Henrissat B."/>
            <person name="Nino-Vega G.A."/>
            <person name="Cisalpino P.S."/>
            <person name="Mora-Montes H.M."/>
            <person name="Almeida S.R."/>
            <person name="Stajich J.E."/>
            <person name="Lopes-Bezerra L.M."/>
            <person name="Vasconcelos A.T."/>
            <person name="Felipe M.S."/>
        </authorList>
    </citation>
    <scope>NUCLEOTIDE SEQUENCE [LARGE SCALE GENOMIC DNA]</scope>
    <source>
        <strain evidence="8 9">5110</strain>
    </source>
</reference>
<feature type="transmembrane region" description="Helical" evidence="6">
    <location>
        <begin position="504"/>
        <end position="530"/>
    </location>
</feature>
<feature type="transmembrane region" description="Helical" evidence="6">
    <location>
        <begin position="432"/>
        <end position="457"/>
    </location>
</feature>
<dbReference type="AlphaFoldDB" id="A0A0C2F1H5"/>
<feature type="transmembrane region" description="Helical" evidence="6">
    <location>
        <begin position="255"/>
        <end position="276"/>
    </location>
</feature>
<evidence type="ECO:0000313" key="9">
    <source>
        <dbReference type="Proteomes" id="UP000031575"/>
    </source>
</evidence>
<evidence type="ECO:0000256" key="2">
    <source>
        <dbReference type="ARBA" id="ARBA00008066"/>
    </source>
</evidence>
<feature type="transmembrane region" description="Helical" evidence="6">
    <location>
        <begin position="176"/>
        <end position="197"/>
    </location>
</feature>
<accession>A0A0C2F1H5</accession>
<evidence type="ECO:0000313" key="8">
    <source>
        <dbReference type="EMBL" id="KIH92774.1"/>
    </source>
</evidence>
<evidence type="ECO:0000256" key="5">
    <source>
        <dbReference type="ARBA" id="ARBA00023136"/>
    </source>
</evidence>
<evidence type="ECO:0000256" key="1">
    <source>
        <dbReference type="ARBA" id="ARBA00004141"/>
    </source>
</evidence>
<dbReference type="PANTHER" id="PTHR22950">
    <property type="entry name" value="AMINO ACID TRANSPORTER"/>
    <property type="match status" value="1"/>
</dbReference>
<proteinExistence type="inferred from homology"/>
<dbReference type="GO" id="GO:0015179">
    <property type="term" value="F:L-amino acid transmembrane transporter activity"/>
    <property type="evidence" value="ECO:0007669"/>
    <property type="project" value="TreeGrafter"/>
</dbReference>
<feature type="transmembrane region" description="Helical" evidence="6">
    <location>
        <begin position="151"/>
        <end position="170"/>
    </location>
</feature>
<dbReference type="EMBL" id="AWTV01000006">
    <property type="protein sequence ID" value="KIH92774.1"/>
    <property type="molecule type" value="Genomic_DNA"/>
</dbReference>
<comment type="caution">
    <text evidence="8">The sequence shown here is derived from an EMBL/GenBank/DDBJ whole genome shotgun (WGS) entry which is preliminary data.</text>
</comment>
<keyword evidence="3 6" id="KW-0812">Transmembrane</keyword>
<sequence length="616" mass="67358">MAKPGNLAIDGADPRVYDQMDKELNTKVPDVGNDNEIGAITNDQTSVATAAAASAHRRRDYQMHDPTITFEQYHYYAKQTRAEEEAQPRSGYETTIWSLFFPSKSDGGVKQRPPGEKSEGVVAEPGHHRMVVSDEEWINASRALRTATRGAVFYLITTDILGPFGLPYAFATMGWGPGITLFTIFAALAGYSGFLLWESFMGLDSYEYPVRNFGDMGYRLYGRWLRHLFNVLQSIQLLLNVGLIVISNGEALSQVAKFRLCFIVCCLVWAIVGFIVGQIRTLQKFGWLANAAVWINLICMFITMGGAAHSPPNYAGAASSAGASIAGGASVTPDANGVFPPVQTNGGLPDTGSFVGSVSGAMQAIFAYGGSMVFPEFMAEMKRPKDFLTAMWAAQAFIYFWYMFYGLFLYGYQGQYTVNPSYLGISNYSIQTAGNVFAMLSAVIAACLYGNIGLKVMYNNVFVELLHAPPLTSRAGKWLWVAIIPVYWSIAFALAAGIPNFSGLTSVVTAFCILHFTYTFPPLLSVAYLVKKMAMREGDGYDPATGQVTRSGTGWERFKRGFFSPSRWWMNSLNIVYILGALALGGLGAYASIVTLRDAFAKNVTTSYVCKSPLDG</sequence>
<dbReference type="Pfam" id="PF01490">
    <property type="entry name" value="Aa_trans"/>
    <property type="match status" value="1"/>
</dbReference>
<keyword evidence="4 6" id="KW-1133">Transmembrane helix</keyword>
<feature type="transmembrane region" description="Helical" evidence="6">
    <location>
        <begin position="288"/>
        <end position="308"/>
    </location>
</feature>
<feature type="transmembrane region" description="Helical" evidence="6">
    <location>
        <begin position="354"/>
        <end position="375"/>
    </location>
</feature>
<dbReference type="GeneID" id="63675803"/>
<organism evidence="8 9">
    <name type="scientific">Sporothrix brasiliensis 5110</name>
    <dbReference type="NCBI Taxonomy" id="1398154"/>
    <lineage>
        <taxon>Eukaryota</taxon>
        <taxon>Fungi</taxon>
        <taxon>Dikarya</taxon>
        <taxon>Ascomycota</taxon>
        <taxon>Pezizomycotina</taxon>
        <taxon>Sordariomycetes</taxon>
        <taxon>Sordariomycetidae</taxon>
        <taxon>Ophiostomatales</taxon>
        <taxon>Ophiostomataceae</taxon>
        <taxon>Sporothrix</taxon>
    </lineage>
</organism>
<dbReference type="VEuPathDB" id="FungiDB:SPBR_02579"/>
<comment type="subcellular location">
    <subcellularLocation>
        <location evidence="1">Membrane</location>
        <topology evidence="1">Multi-pass membrane protein</topology>
    </subcellularLocation>
</comment>
<dbReference type="GO" id="GO:0016020">
    <property type="term" value="C:membrane"/>
    <property type="evidence" value="ECO:0007669"/>
    <property type="project" value="UniProtKB-SubCell"/>
</dbReference>
<keyword evidence="5 6" id="KW-0472">Membrane</keyword>
<evidence type="ECO:0000256" key="4">
    <source>
        <dbReference type="ARBA" id="ARBA00022989"/>
    </source>
</evidence>
<dbReference type="InterPro" id="IPR013057">
    <property type="entry name" value="AA_transpt_TM"/>
</dbReference>
<feature type="transmembrane region" description="Helical" evidence="6">
    <location>
        <begin position="387"/>
        <end position="412"/>
    </location>
</feature>
<dbReference type="HOGENOM" id="CLU_016053_1_0_1"/>
<protein>
    <submittedName>
        <fullName evidence="8">Amino acid transporter</fullName>
    </submittedName>
</protein>
<evidence type="ECO:0000256" key="6">
    <source>
        <dbReference type="SAM" id="Phobius"/>
    </source>
</evidence>
<dbReference type="RefSeq" id="XP_040620784.1">
    <property type="nucleotide sequence ID" value="XM_040760882.1"/>
</dbReference>
<comment type="similarity">
    <text evidence="2">Belongs to the amino acid/polyamine transporter 2 family.</text>
</comment>
<dbReference type="Proteomes" id="UP000031575">
    <property type="component" value="Unassembled WGS sequence"/>
</dbReference>
<evidence type="ECO:0000256" key="3">
    <source>
        <dbReference type="ARBA" id="ARBA00022692"/>
    </source>
</evidence>